<evidence type="ECO:0000313" key="2">
    <source>
        <dbReference type="Proteomes" id="UP000821865"/>
    </source>
</evidence>
<reference evidence="1" key="1">
    <citation type="submission" date="2020-05" db="EMBL/GenBank/DDBJ databases">
        <title>Large-scale comparative analyses of tick genomes elucidate their genetic diversity and vector capacities.</title>
        <authorList>
            <person name="Jia N."/>
            <person name="Wang J."/>
            <person name="Shi W."/>
            <person name="Du L."/>
            <person name="Sun Y."/>
            <person name="Zhan W."/>
            <person name="Jiang J."/>
            <person name="Wang Q."/>
            <person name="Zhang B."/>
            <person name="Ji P."/>
            <person name="Sakyi L.B."/>
            <person name="Cui X."/>
            <person name="Yuan T."/>
            <person name="Jiang B."/>
            <person name="Yang W."/>
            <person name="Lam T.T.-Y."/>
            <person name="Chang Q."/>
            <person name="Ding S."/>
            <person name="Wang X."/>
            <person name="Zhu J."/>
            <person name="Ruan X."/>
            <person name="Zhao L."/>
            <person name="Wei J."/>
            <person name="Que T."/>
            <person name="Du C."/>
            <person name="Cheng J."/>
            <person name="Dai P."/>
            <person name="Han X."/>
            <person name="Huang E."/>
            <person name="Gao Y."/>
            <person name="Liu J."/>
            <person name="Shao H."/>
            <person name="Ye R."/>
            <person name="Li L."/>
            <person name="Wei W."/>
            <person name="Wang X."/>
            <person name="Wang C."/>
            <person name="Yang T."/>
            <person name="Huo Q."/>
            <person name="Li W."/>
            <person name="Guo W."/>
            <person name="Chen H."/>
            <person name="Zhou L."/>
            <person name="Ni X."/>
            <person name="Tian J."/>
            <person name="Zhou Y."/>
            <person name="Sheng Y."/>
            <person name="Liu T."/>
            <person name="Pan Y."/>
            <person name="Xia L."/>
            <person name="Li J."/>
            <person name="Zhao F."/>
            <person name="Cao W."/>
        </authorList>
    </citation>
    <scope>NUCLEOTIDE SEQUENCE</scope>
    <source>
        <strain evidence="1">Dsil-2018</strain>
    </source>
</reference>
<protein>
    <submittedName>
        <fullName evidence="1">Uncharacterized protein</fullName>
    </submittedName>
</protein>
<keyword evidence="2" id="KW-1185">Reference proteome</keyword>
<proteinExistence type="predicted"/>
<name>A0ACB8CUS6_DERSI</name>
<accession>A0ACB8CUS6</accession>
<sequence length="137" mass="14821">MAQPLMQALQVTAADRDLGGFHLRIHPTNNTFMVATPHKSTALHLVQLKEVVLQETSYPVAAYIAHSPAAARGVISLAYCAETPEQMLDIQTRNSEADIIAARRMGSTLAILITFAQGPPYFATTCGCRSARASRQP</sequence>
<evidence type="ECO:0000313" key="1">
    <source>
        <dbReference type="EMBL" id="KAH7953000.1"/>
    </source>
</evidence>
<organism evidence="1 2">
    <name type="scientific">Dermacentor silvarum</name>
    <name type="common">Tick</name>
    <dbReference type="NCBI Taxonomy" id="543639"/>
    <lineage>
        <taxon>Eukaryota</taxon>
        <taxon>Metazoa</taxon>
        <taxon>Ecdysozoa</taxon>
        <taxon>Arthropoda</taxon>
        <taxon>Chelicerata</taxon>
        <taxon>Arachnida</taxon>
        <taxon>Acari</taxon>
        <taxon>Parasitiformes</taxon>
        <taxon>Ixodida</taxon>
        <taxon>Ixodoidea</taxon>
        <taxon>Ixodidae</taxon>
        <taxon>Rhipicephalinae</taxon>
        <taxon>Dermacentor</taxon>
    </lineage>
</organism>
<dbReference type="Proteomes" id="UP000821865">
    <property type="component" value="Chromosome 4"/>
</dbReference>
<comment type="caution">
    <text evidence="1">The sequence shown here is derived from an EMBL/GenBank/DDBJ whole genome shotgun (WGS) entry which is preliminary data.</text>
</comment>
<dbReference type="EMBL" id="CM023473">
    <property type="protein sequence ID" value="KAH7953000.1"/>
    <property type="molecule type" value="Genomic_DNA"/>
</dbReference>
<gene>
    <name evidence="1" type="ORF">HPB49_003329</name>
</gene>